<reference evidence="2" key="1">
    <citation type="submission" date="2018-12" db="EMBL/GenBank/DDBJ databases">
        <title>Complete genome sequence of an uncultured bacterium of the candidate phylum Bipolaricaulota.</title>
        <authorList>
            <person name="Kadnikov V.V."/>
            <person name="Mardanov A.V."/>
            <person name="Beletsky A.V."/>
            <person name="Frank Y.A."/>
            <person name="Karnachuk O.V."/>
            <person name="Ravin N.V."/>
        </authorList>
    </citation>
    <scope>NUCLEOTIDE SEQUENCE [LARGE SCALE GENOMIC DNA]</scope>
</reference>
<dbReference type="AlphaFoldDB" id="A0A410FVR0"/>
<dbReference type="KEGG" id="bih:BIP78_1429"/>
<proteinExistence type="predicted"/>
<protein>
    <submittedName>
        <fullName evidence="1">Uncharacterized protein</fullName>
    </submittedName>
</protein>
<evidence type="ECO:0000313" key="2">
    <source>
        <dbReference type="Proteomes" id="UP000287233"/>
    </source>
</evidence>
<organism evidence="1 2">
    <name type="scientific">Bipolaricaulis sibiricus</name>
    <dbReference type="NCBI Taxonomy" id="2501609"/>
    <lineage>
        <taxon>Bacteria</taxon>
        <taxon>Candidatus Bipolaricaulota</taxon>
        <taxon>Candidatus Bipolaricaulia</taxon>
        <taxon>Candidatus Bipolaricaulales</taxon>
        <taxon>Candidatus Bipolaricaulaceae</taxon>
        <taxon>Candidatus Bipolaricaulis</taxon>
    </lineage>
</organism>
<name>A0A410FVR0_BIPS1</name>
<gene>
    <name evidence="1" type="ORF">BIP78_1429</name>
</gene>
<dbReference type="Proteomes" id="UP000287233">
    <property type="component" value="Chromosome"/>
</dbReference>
<dbReference type="EMBL" id="CP034928">
    <property type="protein sequence ID" value="QAA77195.1"/>
    <property type="molecule type" value="Genomic_DNA"/>
</dbReference>
<sequence length="46" mass="4985">MPYEVRLAKGAERVRSRSGILDHPWRLPVSRGSAPGAGLGETGLPW</sequence>
<accession>A0A410FVR0</accession>
<evidence type="ECO:0000313" key="1">
    <source>
        <dbReference type="EMBL" id="QAA77195.1"/>
    </source>
</evidence>